<reference evidence="1 2" key="1">
    <citation type="submission" date="2021-04" db="EMBL/GenBank/DDBJ databases">
        <authorList>
            <person name="Bliznina A."/>
        </authorList>
    </citation>
    <scope>NUCLEOTIDE SEQUENCE [LARGE SCALE GENOMIC DNA]</scope>
</reference>
<sequence>MRVFGKLFVLFLNASGQKKKKESKETFGPVSAGFTVDESVASVWKFPQNFDYDSDRRVIVASTRGQHQCSKVPIPELECKGCEAGFPKYDRPCDKPNSDEKAKYKCKVLCGPGFEVKSGLPRKMKCLGTPRRWKVDPRKFNGKIKCVPKSS</sequence>
<gene>
    <name evidence="1" type="ORF">OKIOD_LOCUS7409</name>
</gene>
<keyword evidence="2" id="KW-1185">Reference proteome</keyword>
<evidence type="ECO:0000313" key="2">
    <source>
        <dbReference type="Proteomes" id="UP001158576"/>
    </source>
</evidence>
<name>A0ABN7SIE1_OIKDI</name>
<organism evidence="1 2">
    <name type="scientific">Oikopleura dioica</name>
    <name type="common">Tunicate</name>
    <dbReference type="NCBI Taxonomy" id="34765"/>
    <lineage>
        <taxon>Eukaryota</taxon>
        <taxon>Metazoa</taxon>
        <taxon>Chordata</taxon>
        <taxon>Tunicata</taxon>
        <taxon>Appendicularia</taxon>
        <taxon>Copelata</taxon>
        <taxon>Oikopleuridae</taxon>
        <taxon>Oikopleura</taxon>
    </lineage>
</organism>
<accession>A0ABN7SIE1</accession>
<dbReference type="Proteomes" id="UP001158576">
    <property type="component" value="Chromosome XSR"/>
</dbReference>
<dbReference type="EMBL" id="OU015569">
    <property type="protein sequence ID" value="CAG5098643.1"/>
    <property type="molecule type" value="Genomic_DNA"/>
</dbReference>
<protein>
    <submittedName>
        <fullName evidence="1">Oidioi.mRNA.OKI2018_I69.XSR.g15851.t1.cds</fullName>
    </submittedName>
</protein>
<evidence type="ECO:0000313" key="1">
    <source>
        <dbReference type="EMBL" id="CAG5098643.1"/>
    </source>
</evidence>
<proteinExistence type="predicted"/>